<dbReference type="InterPro" id="IPR036188">
    <property type="entry name" value="FAD/NAD-bd_sf"/>
</dbReference>
<accession>A0AAW4KVZ1</accession>
<dbReference type="InterPro" id="IPR006076">
    <property type="entry name" value="FAD-dep_OxRdtase"/>
</dbReference>
<evidence type="ECO:0000256" key="1">
    <source>
        <dbReference type="ARBA" id="ARBA00023002"/>
    </source>
</evidence>
<reference evidence="3" key="1">
    <citation type="submission" date="2021-05" db="EMBL/GenBank/DDBJ databases">
        <authorList>
            <person name="Stine C."/>
        </authorList>
    </citation>
    <scope>NUCLEOTIDE SEQUENCE</scope>
    <source>
        <strain evidence="3">TDS0091212</strain>
    </source>
</reference>
<evidence type="ECO:0000313" key="3">
    <source>
        <dbReference type="EMBL" id="MBS7675391.1"/>
    </source>
</evidence>
<proteinExistence type="predicted"/>
<dbReference type="Pfam" id="PF01266">
    <property type="entry name" value="DAO"/>
    <property type="match status" value="1"/>
</dbReference>
<dbReference type="Gene3D" id="3.30.9.10">
    <property type="entry name" value="D-Amino Acid Oxidase, subunit A, domain 2"/>
    <property type="match status" value="1"/>
</dbReference>
<gene>
    <name evidence="3" type="ORF">KIN13_18440</name>
</gene>
<reference evidence="3" key="2">
    <citation type="submission" date="2023-08" db="EMBL/GenBank/DDBJ databases">
        <title>Vibrio cholerae Outbreaks in Tanzania Exemplify Founder Flush: Simultaneous Increases in Population Size and Genetic Diversity.</title>
        <authorList>
            <person name="Debes A.K."/>
            <person name="Mohammed A."/>
            <person name="Maseke I."/>
            <person name="Almeida M."/>
            <person name="Li S."/>
            <person name="Matimba H."/>
            <person name="Joachim A."/>
            <person name="Mizinduko M."/>
            <person name="Nyanga S."/>
            <person name="Kelly M."/>
            <person name="Kachwamba Y."/>
            <person name="Schaffer A.M."/>
            <person name="Nyanga A.S."/>
            <person name="Mghamba J."/>
            <person name="Mosha F.S."/>
            <person name="Sack D.A."/>
            <person name="Stine O.C."/>
        </authorList>
    </citation>
    <scope>NUCLEOTIDE SEQUENCE</scope>
    <source>
        <strain evidence="3">TDS0091212</strain>
    </source>
</reference>
<sequence>ATVQRRGGVARHDAVAWGFARAADALGVDLIQQTEVIGFRKENGVCIGVETNKGFIGAKRVGVVTAGNSGHMASLAGFRLPIESHPLQALVSEPIKPIIDSVIMSNAVHG</sequence>
<name>A0AAW4KVZ1_VIBCL</name>
<organism evidence="3 4">
    <name type="scientific">Vibrio cholerae</name>
    <dbReference type="NCBI Taxonomy" id="666"/>
    <lineage>
        <taxon>Bacteria</taxon>
        <taxon>Pseudomonadati</taxon>
        <taxon>Pseudomonadota</taxon>
        <taxon>Gammaproteobacteria</taxon>
        <taxon>Vibrionales</taxon>
        <taxon>Vibrionaceae</taxon>
        <taxon>Vibrio</taxon>
    </lineage>
</organism>
<dbReference type="GO" id="GO:0016491">
    <property type="term" value="F:oxidoreductase activity"/>
    <property type="evidence" value="ECO:0007669"/>
    <property type="project" value="UniProtKB-KW"/>
</dbReference>
<dbReference type="EMBL" id="JAHBND010000760">
    <property type="protein sequence ID" value="MBS7675391.1"/>
    <property type="molecule type" value="Genomic_DNA"/>
</dbReference>
<dbReference type="Proteomes" id="UP001196338">
    <property type="component" value="Unassembled WGS sequence"/>
</dbReference>
<dbReference type="Gene3D" id="3.50.50.60">
    <property type="entry name" value="FAD/NAD(P)-binding domain"/>
    <property type="match status" value="1"/>
</dbReference>
<comment type="caution">
    <text evidence="3">The sequence shown here is derived from an EMBL/GenBank/DDBJ whole genome shotgun (WGS) entry which is preliminary data.</text>
</comment>
<dbReference type="SUPFAM" id="SSF51905">
    <property type="entry name" value="FAD/NAD(P)-binding domain"/>
    <property type="match status" value="1"/>
</dbReference>
<keyword evidence="1" id="KW-0560">Oxidoreductase</keyword>
<dbReference type="RefSeq" id="WP_213421239.1">
    <property type="nucleotide sequence ID" value="NZ_JAHBND010000760.1"/>
</dbReference>
<feature type="non-terminal residue" evidence="3">
    <location>
        <position position="110"/>
    </location>
</feature>
<feature type="non-terminal residue" evidence="3">
    <location>
        <position position="1"/>
    </location>
</feature>
<dbReference type="AlphaFoldDB" id="A0AAW4KVZ1"/>
<evidence type="ECO:0000313" key="4">
    <source>
        <dbReference type="Proteomes" id="UP001196338"/>
    </source>
</evidence>
<evidence type="ECO:0000259" key="2">
    <source>
        <dbReference type="Pfam" id="PF01266"/>
    </source>
</evidence>
<feature type="domain" description="FAD dependent oxidoreductase" evidence="2">
    <location>
        <begin position="4"/>
        <end position="97"/>
    </location>
</feature>
<protein>
    <submittedName>
        <fullName evidence="3">FAD-dependent oxidoreductase</fullName>
    </submittedName>
</protein>